<name>A0A0H3H2L9_KLEM8</name>
<dbReference type="EMBL" id="CP003218">
    <property type="protein sequence ID" value="AEX02674.1"/>
    <property type="molecule type" value="Genomic_DNA"/>
</dbReference>
<organism evidence="1 2">
    <name type="scientific">Klebsiella michiganensis (strain ATCC 8724 / DSM 4798 / JCM 20051 / NBRC 3318 / NRRL B-199 / KCTC 1686 / BUCSAV 143 / CCM 1901)</name>
    <dbReference type="NCBI Taxonomy" id="1006551"/>
    <lineage>
        <taxon>Bacteria</taxon>
        <taxon>Pseudomonadati</taxon>
        <taxon>Pseudomonadota</taxon>
        <taxon>Gammaproteobacteria</taxon>
        <taxon>Enterobacterales</taxon>
        <taxon>Enterobacteriaceae</taxon>
        <taxon>Klebsiella/Raoultella group</taxon>
        <taxon>Klebsiella</taxon>
    </lineage>
</organism>
<protein>
    <submittedName>
        <fullName evidence="1">Uncharacterized protein</fullName>
    </submittedName>
</protein>
<dbReference type="KEGG" id="kox:KOX_04685"/>
<evidence type="ECO:0000313" key="2">
    <source>
        <dbReference type="Proteomes" id="UP000007843"/>
    </source>
</evidence>
<proteinExistence type="predicted"/>
<reference evidence="1 2" key="1">
    <citation type="journal article" date="2012" name="J. Bacteriol.">
        <title>Complete genome sequence of Klebsiella oxytoca KCTC 1686, used in production of 2,3-butanediol.</title>
        <authorList>
            <person name="Shin S.H."/>
            <person name="Kim S."/>
            <person name="Kim J.Y."/>
            <person name="Lee S."/>
            <person name="Um Y."/>
            <person name="Oh M.K."/>
            <person name="Kim Y.R."/>
            <person name="Lee J."/>
            <person name="Yang K.S."/>
        </authorList>
    </citation>
    <scope>NUCLEOTIDE SEQUENCE [LARGE SCALE GENOMIC DNA]</scope>
    <source>
        <strain evidence="2">ATCC 8724 / DSM 4798 / JCM 20051 / NBRC 3318 / NRRL B-199 / KCTC 1686</strain>
    </source>
</reference>
<evidence type="ECO:0000313" key="1">
    <source>
        <dbReference type="EMBL" id="AEX02674.1"/>
    </source>
</evidence>
<dbReference type="Proteomes" id="UP000007843">
    <property type="component" value="Chromosome"/>
</dbReference>
<dbReference type="AlphaFoldDB" id="A0A0H3H2L9"/>
<dbReference type="HOGENOM" id="CLU_2806770_0_0_6"/>
<gene>
    <name evidence="1" type="ordered locus">KOX_04685</name>
</gene>
<sequence length="67" mass="7729">MSEKCDRGHYYVSLPAKIMLQNSPYRNNKPARLALKILLQARTIKASETPLCKYRQIKVNIRGINVL</sequence>
<accession>A0A0H3H2L9</accession>